<protein>
    <recommendedName>
        <fullName evidence="5">MFS transporter</fullName>
    </recommendedName>
</protein>
<dbReference type="SUPFAM" id="SSF103473">
    <property type="entry name" value="MFS general substrate transporter"/>
    <property type="match status" value="1"/>
</dbReference>
<evidence type="ECO:0000313" key="4">
    <source>
        <dbReference type="Proteomes" id="UP000265768"/>
    </source>
</evidence>
<keyword evidence="2" id="KW-0732">Signal</keyword>
<keyword evidence="1" id="KW-1133">Transmembrane helix</keyword>
<feature type="transmembrane region" description="Helical" evidence="1">
    <location>
        <begin position="76"/>
        <end position="99"/>
    </location>
</feature>
<reference evidence="3 4" key="1">
    <citation type="submission" date="2018-09" db="EMBL/GenBank/DDBJ databases">
        <title>YIM 75507 draft genome.</title>
        <authorList>
            <person name="Tang S."/>
            <person name="Feng Y."/>
        </authorList>
    </citation>
    <scope>NUCLEOTIDE SEQUENCE [LARGE SCALE GENOMIC DNA]</scope>
    <source>
        <strain evidence="3 4">YIM 75507</strain>
    </source>
</reference>
<organism evidence="3 4">
    <name type="scientific">Bailinhaonella thermotolerans</name>
    <dbReference type="NCBI Taxonomy" id="1070861"/>
    <lineage>
        <taxon>Bacteria</taxon>
        <taxon>Bacillati</taxon>
        <taxon>Actinomycetota</taxon>
        <taxon>Actinomycetes</taxon>
        <taxon>Streptosporangiales</taxon>
        <taxon>Streptosporangiaceae</taxon>
        <taxon>Bailinhaonella</taxon>
    </lineage>
</organism>
<sequence length="111" mass="11053">MALPGLAMAAGAPLPVIAAAVVPAAAGLAVAAVTWRSLVQRHIPESQQGRVAAWVNLGEIALAPLAYLLVGPAVAALGLRGTLLVCGLGILAAATAPLAHPDVRKLTLRTS</sequence>
<proteinExistence type="predicted"/>
<feature type="transmembrane region" description="Helical" evidence="1">
    <location>
        <begin position="12"/>
        <end position="39"/>
    </location>
</feature>
<evidence type="ECO:0000256" key="1">
    <source>
        <dbReference type="SAM" id="Phobius"/>
    </source>
</evidence>
<keyword evidence="1" id="KW-0472">Membrane</keyword>
<evidence type="ECO:0000313" key="3">
    <source>
        <dbReference type="EMBL" id="RJL35690.1"/>
    </source>
</evidence>
<keyword evidence="4" id="KW-1185">Reference proteome</keyword>
<keyword evidence="1" id="KW-0812">Transmembrane</keyword>
<gene>
    <name evidence="3" type="ORF">D5H75_02580</name>
</gene>
<dbReference type="Gene3D" id="1.20.1250.20">
    <property type="entry name" value="MFS general substrate transporter like domains"/>
    <property type="match status" value="1"/>
</dbReference>
<dbReference type="AlphaFoldDB" id="A0A3A4B509"/>
<dbReference type="RefSeq" id="WP_119924663.1">
    <property type="nucleotide sequence ID" value="NZ_QZEY01000001.1"/>
</dbReference>
<comment type="caution">
    <text evidence="3">The sequence shown here is derived from an EMBL/GenBank/DDBJ whole genome shotgun (WGS) entry which is preliminary data.</text>
</comment>
<name>A0A3A4B509_9ACTN</name>
<evidence type="ECO:0008006" key="5">
    <source>
        <dbReference type="Google" id="ProtNLM"/>
    </source>
</evidence>
<feature type="transmembrane region" description="Helical" evidence="1">
    <location>
        <begin position="51"/>
        <end position="70"/>
    </location>
</feature>
<dbReference type="EMBL" id="QZEY01000001">
    <property type="protein sequence ID" value="RJL35690.1"/>
    <property type="molecule type" value="Genomic_DNA"/>
</dbReference>
<accession>A0A3A4B509</accession>
<evidence type="ECO:0000256" key="2">
    <source>
        <dbReference type="SAM" id="SignalP"/>
    </source>
</evidence>
<dbReference type="Proteomes" id="UP000265768">
    <property type="component" value="Unassembled WGS sequence"/>
</dbReference>
<dbReference type="InterPro" id="IPR036259">
    <property type="entry name" value="MFS_trans_sf"/>
</dbReference>
<feature type="chain" id="PRO_5017457333" description="MFS transporter" evidence="2">
    <location>
        <begin position="19"/>
        <end position="111"/>
    </location>
</feature>
<feature type="signal peptide" evidence="2">
    <location>
        <begin position="1"/>
        <end position="18"/>
    </location>
</feature>